<name>A0A271IZH8_9BACT</name>
<feature type="signal peptide" evidence="1">
    <location>
        <begin position="1"/>
        <end position="17"/>
    </location>
</feature>
<feature type="chain" id="PRO_5012515476" description="Carboxypeptidase regulatory-like domain-containing protein" evidence="1">
    <location>
        <begin position="18"/>
        <end position="156"/>
    </location>
</feature>
<sequence length="156" mass="16478">MRRLICLLVLLAAPAAAQTPAEAGRVVGVVVDAAKGEPLPGATVRLAGTSLGASTTLDGQFVIEAVPAGEYQVEALYAGAEPWRGTVRVGAGETVGVWPTLEYAVLCDCVIVVEPPESISRGVYQARVVEYLGVETSCCTWWTVRNAVPVAHWETR</sequence>
<dbReference type="AlphaFoldDB" id="A0A271IZH8"/>
<dbReference type="Gene3D" id="2.60.40.1120">
    <property type="entry name" value="Carboxypeptidase-like, regulatory domain"/>
    <property type="match status" value="1"/>
</dbReference>
<dbReference type="RefSeq" id="WP_095510144.1">
    <property type="nucleotide sequence ID" value="NZ_MQWD01000001.1"/>
</dbReference>
<protein>
    <recommendedName>
        <fullName evidence="4">Carboxypeptidase regulatory-like domain-containing protein</fullName>
    </recommendedName>
</protein>
<organism evidence="2 3">
    <name type="scientific">Rubrivirga marina</name>
    <dbReference type="NCBI Taxonomy" id="1196024"/>
    <lineage>
        <taxon>Bacteria</taxon>
        <taxon>Pseudomonadati</taxon>
        <taxon>Rhodothermota</taxon>
        <taxon>Rhodothermia</taxon>
        <taxon>Rhodothermales</taxon>
        <taxon>Rubricoccaceae</taxon>
        <taxon>Rubrivirga</taxon>
    </lineage>
</organism>
<dbReference type="EMBL" id="MQWD01000001">
    <property type="protein sequence ID" value="PAP76487.1"/>
    <property type="molecule type" value="Genomic_DNA"/>
</dbReference>
<accession>A0A271IZH8</accession>
<evidence type="ECO:0000313" key="2">
    <source>
        <dbReference type="EMBL" id="PAP76487.1"/>
    </source>
</evidence>
<dbReference type="OrthoDB" id="1223654at2"/>
<dbReference type="SUPFAM" id="SSF49464">
    <property type="entry name" value="Carboxypeptidase regulatory domain-like"/>
    <property type="match status" value="1"/>
</dbReference>
<keyword evidence="3" id="KW-1185">Reference proteome</keyword>
<dbReference type="InterPro" id="IPR008969">
    <property type="entry name" value="CarboxyPept-like_regulatory"/>
</dbReference>
<evidence type="ECO:0000313" key="3">
    <source>
        <dbReference type="Proteomes" id="UP000216339"/>
    </source>
</evidence>
<gene>
    <name evidence="2" type="ORF">BSZ37_08555</name>
</gene>
<evidence type="ECO:0000256" key="1">
    <source>
        <dbReference type="SAM" id="SignalP"/>
    </source>
</evidence>
<dbReference type="Proteomes" id="UP000216339">
    <property type="component" value="Unassembled WGS sequence"/>
</dbReference>
<keyword evidence="1" id="KW-0732">Signal</keyword>
<reference evidence="2 3" key="1">
    <citation type="submission" date="2016-11" db="EMBL/GenBank/DDBJ databases">
        <title>Study of marine rhodopsin-containing bacteria.</title>
        <authorList>
            <person name="Yoshizawa S."/>
            <person name="Kumagai Y."/>
            <person name="Kogure K."/>
        </authorList>
    </citation>
    <scope>NUCLEOTIDE SEQUENCE [LARGE SCALE GENOMIC DNA]</scope>
    <source>
        <strain evidence="2 3">SAORIC-28</strain>
    </source>
</reference>
<proteinExistence type="predicted"/>
<dbReference type="Pfam" id="PF13620">
    <property type="entry name" value="CarboxypepD_reg"/>
    <property type="match status" value="1"/>
</dbReference>
<comment type="caution">
    <text evidence="2">The sequence shown here is derived from an EMBL/GenBank/DDBJ whole genome shotgun (WGS) entry which is preliminary data.</text>
</comment>
<evidence type="ECO:0008006" key="4">
    <source>
        <dbReference type="Google" id="ProtNLM"/>
    </source>
</evidence>